<dbReference type="RefSeq" id="WP_092655008.1">
    <property type="nucleotide sequence ID" value="NZ_LT629732.1"/>
</dbReference>
<evidence type="ECO:0000259" key="4">
    <source>
        <dbReference type="Pfam" id="PF22369"/>
    </source>
</evidence>
<dbReference type="STRING" id="117157.SAMN04489717_3860"/>
<feature type="domain" description="Glycoside hydrolase 35 catalytic" evidence="3">
    <location>
        <begin position="14"/>
        <end position="183"/>
    </location>
</feature>
<feature type="domain" description="GLMA-like second" evidence="4">
    <location>
        <begin position="482"/>
        <end position="585"/>
    </location>
</feature>
<dbReference type="SUPFAM" id="SSF51445">
    <property type="entry name" value="(Trans)glycosidases"/>
    <property type="match status" value="1"/>
</dbReference>
<sequence length="791" mass="85844">MTAVESVRLSRRRLLLNGKPELVFAGEVHYFRLHRRDWADRLDRLTEAGCTAVASYMPWLVHERPDGAIDLRGDTSGYRDLVGFLDLAAERGLLVIARPGPFVMAELKNEGIPYRVYREHPEILPVGWDGRPGTTRTVDYLAPGFLTEVDRWYAEIMPVLAERQVGRGGPVAAVQLDNEIGMLSWVSNTPELTDQTLTDFAGWSTKRWGSDGVRTRYGFDPDDVPAWRDGVRSPAPGSLALHHDLSEYHRDRYDRYVTHLRDGAESHGVTAVPFLINIHGTGGGRGRTYPIGISQLYPSYRGKPRLTSGSDHYLGDLTVENVADLYVMNAFMSAVHDVDQPLTSLEFEAGLGDYGEDLSRFVPPEALALKTRLCVAQANRLVNYYLFAGGHNPPLEEAVADGNDRIAFTGERHGFTAPIGPEGVPNASYPVLRDTVTAARGAAHLLADMDEEYDDLALAFVPDHYLTEYCHPGDDARREVVAELEQFRGMGSRDVVARAMLLGGFSFPAVDVQADLDTNPATGRAIVLASASTLAASVQQRLADLVHSGGRLLMAGVLPTRDTDGSACTILADALEVSGGEIVIGNERVFPSVRAVGWTTAQAEVRVGVMQHLAPRGDAEVFARDVASGNPVAVEVRPGRGHALVLACDYICDLGFWTALLARLGVRPRHTHDSTSPGIVVTSTADDRGQRLLHLINVGPVDQAIVVHDGAGPLFDGARVHLPARAGRMLPLNVRTGDGVLAWSTCELAGVRDGTLLVRRTGVGDAVRFHGRDPHTWPDAPEAAGKVVVVA</sequence>
<dbReference type="GO" id="GO:0005975">
    <property type="term" value="P:carbohydrate metabolic process"/>
    <property type="evidence" value="ECO:0007669"/>
    <property type="project" value="InterPro"/>
</dbReference>
<gene>
    <name evidence="5" type="ORF">SAMN04489717_3860</name>
</gene>
<name>A0A1H1V156_9ACTN</name>
<protein>
    <submittedName>
        <fullName evidence="5">Beta-galactosidase</fullName>
    </submittedName>
</protein>
<dbReference type="Gene3D" id="3.20.20.80">
    <property type="entry name" value="Glycosidases"/>
    <property type="match status" value="1"/>
</dbReference>
<dbReference type="Pfam" id="PF01301">
    <property type="entry name" value="Glyco_hydro_35"/>
    <property type="match status" value="1"/>
</dbReference>
<keyword evidence="6" id="KW-1185">Reference proteome</keyword>
<evidence type="ECO:0000256" key="1">
    <source>
        <dbReference type="ARBA" id="ARBA00009809"/>
    </source>
</evidence>
<dbReference type="AlphaFoldDB" id="A0A1H1V156"/>
<organism evidence="5 6">
    <name type="scientific">Actinopolymorpha singaporensis</name>
    <dbReference type="NCBI Taxonomy" id="117157"/>
    <lineage>
        <taxon>Bacteria</taxon>
        <taxon>Bacillati</taxon>
        <taxon>Actinomycetota</taxon>
        <taxon>Actinomycetes</taxon>
        <taxon>Propionibacteriales</taxon>
        <taxon>Actinopolymorphaceae</taxon>
        <taxon>Actinopolymorpha</taxon>
    </lineage>
</organism>
<reference evidence="5 6" key="1">
    <citation type="submission" date="2016-10" db="EMBL/GenBank/DDBJ databases">
        <authorList>
            <person name="de Groot N.N."/>
        </authorList>
    </citation>
    <scope>NUCLEOTIDE SEQUENCE [LARGE SCALE GENOMIC DNA]</scope>
    <source>
        <strain evidence="5 6">DSM 22024</strain>
    </source>
</reference>
<dbReference type="InterPro" id="IPR054746">
    <property type="entry name" value="GLMA-like_second"/>
</dbReference>
<dbReference type="PRINTS" id="PR00742">
    <property type="entry name" value="GLHYDRLASE35"/>
</dbReference>
<evidence type="ECO:0000259" key="3">
    <source>
        <dbReference type="Pfam" id="PF01301"/>
    </source>
</evidence>
<dbReference type="Gene3D" id="3.40.50.880">
    <property type="match status" value="1"/>
</dbReference>
<evidence type="ECO:0000313" key="5">
    <source>
        <dbReference type="EMBL" id="SDS78494.1"/>
    </source>
</evidence>
<dbReference type="InterPro" id="IPR031330">
    <property type="entry name" value="Gly_Hdrlase_35_cat"/>
</dbReference>
<dbReference type="InterPro" id="IPR029062">
    <property type="entry name" value="Class_I_gatase-like"/>
</dbReference>
<dbReference type="InterPro" id="IPR017853">
    <property type="entry name" value="GH"/>
</dbReference>
<comment type="similarity">
    <text evidence="1 2">Belongs to the glycosyl hydrolase 35 family.</text>
</comment>
<dbReference type="EMBL" id="LT629732">
    <property type="protein sequence ID" value="SDS78494.1"/>
    <property type="molecule type" value="Genomic_DNA"/>
</dbReference>
<dbReference type="OrthoDB" id="9813184at2"/>
<dbReference type="Proteomes" id="UP000198983">
    <property type="component" value="Chromosome I"/>
</dbReference>
<accession>A0A1H1V156</accession>
<evidence type="ECO:0000256" key="2">
    <source>
        <dbReference type="RuleBase" id="RU003679"/>
    </source>
</evidence>
<dbReference type="Pfam" id="PF22369">
    <property type="entry name" value="GLMA_2nd"/>
    <property type="match status" value="1"/>
</dbReference>
<dbReference type="InterPro" id="IPR001944">
    <property type="entry name" value="Glycoside_Hdrlase_35"/>
</dbReference>
<dbReference type="GO" id="GO:0004553">
    <property type="term" value="F:hydrolase activity, hydrolyzing O-glycosyl compounds"/>
    <property type="evidence" value="ECO:0007669"/>
    <property type="project" value="InterPro"/>
</dbReference>
<proteinExistence type="inferred from homology"/>
<evidence type="ECO:0000313" key="6">
    <source>
        <dbReference type="Proteomes" id="UP000198983"/>
    </source>
</evidence>
<dbReference type="PANTHER" id="PTHR23421">
    <property type="entry name" value="BETA-GALACTOSIDASE RELATED"/>
    <property type="match status" value="1"/>
</dbReference>